<dbReference type="PROSITE" id="PS50995">
    <property type="entry name" value="HTH_MARR_2"/>
    <property type="match status" value="1"/>
</dbReference>
<dbReference type="Pfam" id="PF00583">
    <property type="entry name" value="Acetyltransf_1"/>
    <property type="match status" value="1"/>
</dbReference>
<dbReference type="SUPFAM" id="SSF55729">
    <property type="entry name" value="Acyl-CoA N-acyltransferases (Nat)"/>
    <property type="match status" value="1"/>
</dbReference>
<dbReference type="InterPro" id="IPR000182">
    <property type="entry name" value="GNAT_dom"/>
</dbReference>
<dbReference type="SMART" id="SM00347">
    <property type="entry name" value="HTH_MARR"/>
    <property type="match status" value="1"/>
</dbReference>
<dbReference type="Pfam" id="PF12802">
    <property type="entry name" value="MarR_2"/>
    <property type="match status" value="1"/>
</dbReference>
<gene>
    <name evidence="3" type="ORF">SAMN05192543_102221</name>
</gene>
<dbReference type="GO" id="GO:0003700">
    <property type="term" value="F:DNA-binding transcription factor activity"/>
    <property type="evidence" value="ECO:0007669"/>
    <property type="project" value="InterPro"/>
</dbReference>
<dbReference type="Proteomes" id="UP000199548">
    <property type="component" value="Unassembled WGS sequence"/>
</dbReference>
<sequence>MNDSAAQRRAEAVRHFNRFYTQHIGVLHDHLQKSVFSLTEVRVLHELAGGHAQTAAVLARNLGLDTGYLSRLLTSFERRNLITRRPSDTDARQSLLSLTEEGLTAWQPLNAAAVAEVSALLIQLSAASQERLIDAMKQIEWLLDPQLRHRAVTLRPPTAGEYGWLVHRQAQLFTNEYGWDASFEGLLAKIAGDFTRHRDPLREAGWIADQEGVIVGSALVACVSTTVARVRLFYVEPEVRGAGVGTQLIDECVRFATRAGYAKLLLWATADMRDAQRLCERKGFICASTIPERRFGHDLSIEQWERSL</sequence>
<dbReference type="InterPro" id="IPR036390">
    <property type="entry name" value="WH_DNA-bd_sf"/>
</dbReference>
<organism evidence="3 4">
    <name type="scientific">Paraburkholderia megapolitana</name>
    <dbReference type="NCBI Taxonomy" id="420953"/>
    <lineage>
        <taxon>Bacteria</taxon>
        <taxon>Pseudomonadati</taxon>
        <taxon>Pseudomonadota</taxon>
        <taxon>Betaproteobacteria</taxon>
        <taxon>Burkholderiales</taxon>
        <taxon>Burkholderiaceae</taxon>
        <taxon>Paraburkholderia</taxon>
    </lineage>
</organism>
<dbReference type="Gene3D" id="1.10.10.10">
    <property type="entry name" value="Winged helix-like DNA-binding domain superfamily/Winged helix DNA-binding domain"/>
    <property type="match status" value="1"/>
</dbReference>
<dbReference type="STRING" id="420953.SAMN05192543_102221"/>
<keyword evidence="4" id="KW-1185">Reference proteome</keyword>
<dbReference type="InterPro" id="IPR039422">
    <property type="entry name" value="MarR/SlyA-like"/>
</dbReference>
<dbReference type="PROSITE" id="PS51186">
    <property type="entry name" value="GNAT"/>
    <property type="match status" value="1"/>
</dbReference>
<reference evidence="3 4" key="1">
    <citation type="submission" date="2016-10" db="EMBL/GenBank/DDBJ databases">
        <authorList>
            <person name="de Groot N.N."/>
        </authorList>
    </citation>
    <scope>NUCLEOTIDE SEQUENCE [LARGE SCALE GENOMIC DNA]</scope>
    <source>
        <strain evidence="3 4">LMG 23650</strain>
    </source>
</reference>
<dbReference type="RefSeq" id="WP_091009568.1">
    <property type="nucleotide sequence ID" value="NZ_CP041745.1"/>
</dbReference>
<dbReference type="CDD" id="cd04301">
    <property type="entry name" value="NAT_SF"/>
    <property type="match status" value="1"/>
</dbReference>
<accession>A0A1I3G080</accession>
<dbReference type="OrthoDB" id="273614at2"/>
<dbReference type="InterPro" id="IPR000835">
    <property type="entry name" value="HTH_MarR-typ"/>
</dbReference>
<dbReference type="InterPro" id="IPR036388">
    <property type="entry name" value="WH-like_DNA-bd_sf"/>
</dbReference>
<dbReference type="Gene3D" id="3.40.630.30">
    <property type="match status" value="1"/>
</dbReference>
<keyword evidence="3" id="KW-0808">Transferase</keyword>
<evidence type="ECO:0000313" key="3">
    <source>
        <dbReference type="EMBL" id="SFI16856.1"/>
    </source>
</evidence>
<feature type="domain" description="N-acetyltransferase" evidence="2">
    <location>
        <begin position="152"/>
        <end position="306"/>
    </location>
</feature>
<name>A0A1I3G080_9BURK</name>
<dbReference type="EMBL" id="FOQU01000002">
    <property type="protein sequence ID" value="SFI16856.1"/>
    <property type="molecule type" value="Genomic_DNA"/>
</dbReference>
<dbReference type="GO" id="GO:0006950">
    <property type="term" value="P:response to stress"/>
    <property type="evidence" value="ECO:0007669"/>
    <property type="project" value="TreeGrafter"/>
</dbReference>
<protein>
    <submittedName>
        <fullName evidence="3">Transcriptional regulator, MarR family with acetyltransferase activity</fullName>
    </submittedName>
</protein>
<evidence type="ECO:0000313" key="4">
    <source>
        <dbReference type="Proteomes" id="UP000199548"/>
    </source>
</evidence>
<dbReference type="AlphaFoldDB" id="A0A1I3G080"/>
<evidence type="ECO:0000259" key="1">
    <source>
        <dbReference type="PROSITE" id="PS50995"/>
    </source>
</evidence>
<dbReference type="PANTHER" id="PTHR33164:SF43">
    <property type="entry name" value="HTH-TYPE TRANSCRIPTIONAL REPRESSOR YETL"/>
    <property type="match status" value="1"/>
</dbReference>
<dbReference type="SUPFAM" id="SSF46785">
    <property type="entry name" value="Winged helix' DNA-binding domain"/>
    <property type="match status" value="1"/>
</dbReference>
<dbReference type="GO" id="GO:0016747">
    <property type="term" value="F:acyltransferase activity, transferring groups other than amino-acyl groups"/>
    <property type="evidence" value="ECO:0007669"/>
    <property type="project" value="InterPro"/>
</dbReference>
<dbReference type="PANTHER" id="PTHR33164">
    <property type="entry name" value="TRANSCRIPTIONAL REGULATOR, MARR FAMILY"/>
    <property type="match status" value="1"/>
</dbReference>
<feature type="domain" description="HTH marR-type" evidence="1">
    <location>
        <begin position="1"/>
        <end position="141"/>
    </location>
</feature>
<evidence type="ECO:0000259" key="2">
    <source>
        <dbReference type="PROSITE" id="PS51186"/>
    </source>
</evidence>
<proteinExistence type="predicted"/>
<dbReference type="InterPro" id="IPR016181">
    <property type="entry name" value="Acyl_CoA_acyltransferase"/>
</dbReference>